<dbReference type="InterPro" id="IPR000668">
    <property type="entry name" value="Peptidase_C1A_C"/>
</dbReference>
<proteinExistence type="inferred from homology"/>
<evidence type="ECO:0000313" key="3">
    <source>
        <dbReference type="EMBL" id="CAI9945093.1"/>
    </source>
</evidence>
<sequence>MIILASVLQVDFHSQEMLDLLKNIPDITWTPGVPAIFAGKSEEEVSMMLGYSDRNHQQVLEPEIPEKEATMETQEVLEKAVFPDSFNYFYLRPECMLVRYMGTCFAPWAFASVGVFGDNRCIKGRDPVRVHYSEQYRISCDIWAIDNGRDHCIAGPLSYNPYFMMSQGLPLDTCVSYKGSYNNSKQYLCPNTCDDGSPLVRTKIGIAKIYDGFLYKPKDLSKEDMMKQHIMNFGCLLGSFDVYYDFLFYMGGLYQHVSGGYQHTQAINIIGWGEENGVKYWNVRNNWGETWGESGDHDPENYEQLGYFRILRGVNHCNIEERCTVYEV</sequence>
<dbReference type="GO" id="GO:0008234">
    <property type="term" value="F:cysteine-type peptidase activity"/>
    <property type="evidence" value="ECO:0007669"/>
    <property type="project" value="InterPro"/>
</dbReference>
<evidence type="ECO:0000256" key="1">
    <source>
        <dbReference type="ARBA" id="ARBA00008455"/>
    </source>
</evidence>
<dbReference type="Gene3D" id="3.90.70.10">
    <property type="entry name" value="Cysteine proteinases"/>
    <property type="match status" value="1"/>
</dbReference>
<dbReference type="InterPro" id="IPR013128">
    <property type="entry name" value="Peptidase_C1A"/>
</dbReference>
<dbReference type="Pfam" id="PF00112">
    <property type="entry name" value="Peptidase_C1"/>
    <property type="match status" value="1"/>
</dbReference>
<feature type="domain" description="Peptidase C1A papain C-terminal" evidence="2">
    <location>
        <begin position="82"/>
        <end position="328"/>
    </location>
</feature>
<organism evidence="3">
    <name type="scientific">Hexamita inflata</name>
    <dbReference type="NCBI Taxonomy" id="28002"/>
    <lineage>
        <taxon>Eukaryota</taxon>
        <taxon>Metamonada</taxon>
        <taxon>Diplomonadida</taxon>
        <taxon>Hexamitidae</taxon>
        <taxon>Hexamitinae</taxon>
        <taxon>Hexamita</taxon>
    </lineage>
</organism>
<dbReference type="PANTHER" id="PTHR12411">
    <property type="entry name" value="CYSTEINE PROTEASE FAMILY C1-RELATED"/>
    <property type="match status" value="1"/>
</dbReference>
<evidence type="ECO:0000259" key="2">
    <source>
        <dbReference type="SMART" id="SM00645"/>
    </source>
</evidence>
<reference evidence="3" key="1">
    <citation type="submission" date="2023-06" db="EMBL/GenBank/DDBJ databases">
        <authorList>
            <person name="Kurt Z."/>
        </authorList>
    </citation>
    <scope>NUCLEOTIDE SEQUENCE</scope>
</reference>
<evidence type="ECO:0000313" key="4">
    <source>
        <dbReference type="EMBL" id="CAL6082121.1"/>
    </source>
</evidence>
<dbReference type="InterPro" id="IPR038765">
    <property type="entry name" value="Papain-like_cys_pep_sf"/>
</dbReference>
<dbReference type="SUPFAM" id="SSF54001">
    <property type="entry name" value="Cysteine proteinases"/>
    <property type="match status" value="1"/>
</dbReference>
<dbReference type="AlphaFoldDB" id="A0AA86PWP9"/>
<dbReference type="SMART" id="SM00645">
    <property type="entry name" value="Pept_C1"/>
    <property type="match status" value="1"/>
</dbReference>
<dbReference type="Proteomes" id="UP001642409">
    <property type="component" value="Unassembled WGS sequence"/>
</dbReference>
<reference evidence="4 5" key="2">
    <citation type="submission" date="2024-07" db="EMBL/GenBank/DDBJ databases">
        <authorList>
            <person name="Akdeniz Z."/>
        </authorList>
    </citation>
    <scope>NUCLEOTIDE SEQUENCE [LARGE SCALE GENOMIC DNA]</scope>
</reference>
<dbReference type="EMBL" id="CATOUU010000737">
    <property type="protein sequence ID" value="CAI9945093.1"/>
    <property type="molecule type" value="Genomic_DNA"/>
</dbReference>
<gene>
    <name evidence="3" type="ORF">HINF_LOCUS32738</name>
    <name evidence="4" type="ORF">HINF_LOCUS60913</name>
</gene>
<comment type="similarity">
    <text evidence="1">Belongs to the peptidase C1 family.</text>
</comment>
<name>A0AA86PWP9_9EUKA</name>
<accession>A0AA86PWP9</accession>
<evidence type="ECO:0000313" key="5">
    <source>
        <dbReference type="Proteomes" id="UP001642409"/>
    </source>
</evidence>
<keyword evidence="5" id="KW-1185">Reference proteome</keyword>
<dbReference type="EMBL" id="CAXDID020000360">
    <property type="protein sequence ID" value="CAL6082121.1"/>
    <property type="molecule type" value="Genomic_DNA"/>
</dbReference>
<dbReference type="GO" id="GO:0006508">
    <property type="term" value="P:proteolysis"/>
    <property type="evidence" value="ECO:0007669"/>
    <property type="project" value="InterPro"/>
</dbReference>
<protein>
    <submittedName>
        <fullName evidence="3">Cathepsin B</fullName>
    </submittedName>
    <submittedName>
        <fullName evidence="4">Cathepsin_B</fullName>
    </submittedName>
</protein>
<comment type="caution">
    <text evidence="3">The sequence shown here is derived from an EMBL/GenBank/DDBJ whole genome shotgun (WGS) entry which is preliminary data.</text>
</comment>